<dbReference type="KEGG" id="sazo:D1868_00145"/>
<protein>
    <submittedName>
        <fullName evidence="1">Uncharacterized protein</fullName>
    </submittedName>
</protein>
<dbReference type="GeneID" id="42797439"/>
<evidence type="ECO:0000313" key="2">
    <source>
        <dbReference type="Proteomes" id="UP000423396"/>
    </source>
</evidence>
<dbReference type="OrthoDB" id="40794at2157"/>
<dbReference type="Proteomes" id="UP000423396">
    <property type="component" value="Chromosome"/>
</dbReference>
<reference evidence="1 2" key="1">
    <citation type="submission" date="2019-10" db="EMBL/GenBank/DDBJ databases">
        <title>Genome Sequences from Six Type Strain Members of the Archaeal Family Sulfolobaceae: Acidianus ambivalens, Acidianus infernus, Metallosphaera prunae, Stygiolobus azoricus, Sulfolobus metallicus, and Sulfurisphaera ohwakuensis.</title>
        <authorList>
            <person name="Counts J.A."/>
            <person name="Kelly R.M."/>
        </authorList>
    </citation>
    <scope>NUCLEOTIDE SEQUENCE [LARGE SCALE GENOMIC DNA]</scope>
    <source>
        <strain evidence="1 2">FC6</strain>
    </source>
</reference>
<dbReference type="AlphaFoldDB" id="A0A650CL93"/>
<keyword evidence="2" id="KW-1185">Reference proteome</keyword>
<name>A0A650CL93_9CREN</name>
<organism evidence="1 2">
    <name type="scientific">Stygiolobus azoricus</name>
    <dbReference type="NCBI Taxonomy" id="41675"/>
    <lineage>
        <taxon>Archaea</taxon>
        <taxon>Thermoproteota</taxon>
        <taxon>Thermoprotei</taxon>
        <taxon>Sulfolobales</taxon>
        <taxon>Sulfolobaceae</taxon>
        <taxon>Stygiolobus</taxon>
    </lineage>
</organism>
<accession>A0A650CL93</accession>
<sequence length="71" mass="8350">MNKLCMNEQDAMNIARIVLEIIKYNIPLDCEEDFEVLAKRLLNDLRDLGLEKTLDKWLKEEGEEVDLMLNP</sequence>
<gene>
    <name evidence="1" type="ORF">D1868_00145</name>
</gene>
<dbReference type="EMBL" id="CP045483">
    <property type="protein sequence ID" value="QGR18559.1"/>
    <property type="molecule type" value="Genomic_DNA"/>
</dbReference>
<evidence type="ECO:0000313" key="1">
    <source>
        <dbReference type="EMBL" id="QGR18559.1"/>
    </source>
</evidence>
<dbReference type="RefSeq" id="WP_156004742.1">
    <property type="nucleotide sequence ID" value="NZ_CP045483.1"/>
</dbReference>
<proteinExistence type="predicted"/>